<keyword evidence="3" id="KW-0812">Transmembrane</keyword>
<dbReference type="EMBL" id="MRUL01000001">
    <property type="protein sequence ID" value="OON42210.1"/>
    <property type="molecule type" value="Genomic_DNA"/>
</dbReference>
<protein>
    <submittedName>
        <fullName evidence="7">PagC</fullName>
    </submittedName>
</protein>
<gene>
    <name evidence="7" type="ORF">BTJ39_01475</name>
</gene>
<dbReference type="RefSeq" id="WP_078001242.1">
    <property type="nucleotide sequence ID" value="NZ_MRUL01000001.1"/>
</dbReference>
<dbReference type="Proteomes" id="UP000190667">
    <property type="component" value="Unassembled WGS sequence"/>
</dbReference>
<dbReference type="GO" id="GO:0044384">
    <property type="term" value="C:host outer membrane"/>
    <property type="evidence" value="ECO:0007669"/>
    <property type="project" value="InterPro"/>
</dbReference>
<dbReference type="AlphaFoldDB" id="A0A1S8YT07"/>
<keyword evidence="4 6" id="KW-0732">Signal</keyword>
<accession>A0A1S8YT07</accession>
<proteinExistence type="predicted"/>
<evidence type="ECO:0000256" key="1">
    <source>
        <dbReference type="ARBA" id="ARBA00004141"/>
    </source>
</evidence>
<dbReference type="Pfam" id="PF06316">
    <property type="entry name" value="Ail_Lom"/>
    <property type="match status" value="1"/>
</dbReference>
<organism evidence="7 8">
    <name type="scientific">Izhakiella australiensis</name>
    <dbReference type="NCBI Taxonomy" id="1926881"/>
    <lineage>
        <taxon>Bacteria</taxon>
        <taxon>Pseudomonadati</taxon>
        <taxon>Pseudomonadota</taxon>
        <taxon>Gammaproteobacteria</taxon>
        <taxon>Enterobacterales</taxon>
        <taxon>Erwiniaceae</taxon>
        <taxon>Izhakiella</taxon>
    </lineage>
</organism>
<evidence type="ECO:0000313" key="8">
    <source>
        <dbReference type="Proteomes" id="UP000190667"/>
    </source>
</evidence>
<sequence length="186" mass="20451">MKKLAISGLFISLLAGAFPALASNTFSIGYAQSKVANFKNMPGVNLQYRYEWDSPLSMLASFTALENDGDSQTNWGNYHSTDRVKAEYYSLMAGPAYRLNDYVSLYGLAGMSHANMARHNHDNYSNLSLQQIDFSDSTNAFAYGAGIIINPVNYLSVTLGYEGSQTRVEGQHRGVNGVNLGIGYRF</sequence>
<dbReference type="PANTHER" id="PTHR35892:SF2">
    <property type="entry name" value="OUTER MEMBRANE PROTEIN PAGN"/>
    <property type="match status" value="1"/>
</dbReference>
<name>A0A1S8YT07_9GAMM</name>
<dbReference type="InterPro" id="IPR011250">
    <property type="entry name" value="OMP/PagP_B-barrel"/>
</dbReference>
<evidence type="ECO:0000256" key="2">
    <source>
        <dbReference type="ARBA" id="ARBA00022452"/>
    </source>
</evidence>
<dbReference type="STRING" id="1926881.BTJ39_01475"/>
<comment type="caution">
    <text evidence="7">The sequence shown here is derived from an EMBL/GenBank/DDBJ whole genome shotgun (WGS) entry which is preliminary data.</text>
</comment>
<evidence type="ECO:0000256" key="6">
    <source>
        <dbReference type="SAM" id="SignalP"/>
    </source>
</evidence>
<evidence type="ECO:0000256" key="3">
    <source>
        <dbReference type="ARBA" id="ARBA00022692"/>
    </source>
</evidence>
<keyword evidence="5" id="KW-0472">Membrane</keyword>
<keyword evidence="8" id="KW-1185">Reference proteome</keyword>
<dbReference type="InterPro" id="IPR000758">
    <property type="entry name" value="Enterovir_OMP"/>
</dbReference>
<dbReference type="PRINTS" id="PR00316">
    <property type="entry name" value="ENTEROVIROMP"/>
</dbReference>
<evidence type="ECO:0000256" key="4">
    <source>
        <dbReference type="ARBA" id="ARBA00022729"/>
    </source>
</evidence>
<evidence type="ECO:0000313" key="7">
    <source>
        <dbReference type="EMBL" id="OON42210.1"/>
    </source>
</evidence>
<feature type="signal peptide" evidence="6">
    <location>
        <begin position="1"/>
        <end position="22"/>
    </location>
</feature>
<dbReference type="InterPro" id="IPR051723">
    <property type="entry name" value="Bact_OM_Invasion-Related"/>
</dbReference>
<dbReference type="OrthoDB" id="5873117at2"/>
<dbReference type="Gene3D" id="2.40.160.20">
    <property type="match status" value="1"/>
</dbReference>
<dbReference type="PANTHER" id="PTHR35892">
    <property type="entry name" value="OUTER MEMBRANE PROTEIN PAGN-RELATED"/>
    <property type="match status" value="1"/>
</dbReference>
<dbReference type="GO" id="GO:0016020">
    <property type="term" value="C:membrane"/>
    <property type="evidence" value="ECO:0007669"/>
    <property type="project" value="UniProtKB-SubCell"/>
</dbReference>
<feature type="chain" id="PRO_5012278146" evidence="6">
    <location>
        <begin position="23"/>
        <end position="186"/>
    </location>
</feature>
<evidence type="ECO:0000256" key="5">
    <source>
        <dbReference type="ARBA" id="ARBA00023136"/>
    </source>
</evidence>
<comment type="subcellular location">
    <subcellularLocation>
        <location evidence="1">Membrane</location>
        <topology evidence="1">Multi-pass membrane protein</topology>
    </subcellularLocation>
</comment>
<dbReference type="SUPFAM" id="SSF56925">
    <property type="entry name" value="OMPA-like"/>
    <property type="match status" value="1"/>
</dbReference>
<keyword evidence="2" id="KW-1134">Transmembrane beta strand</keyword>
<reference evidence="7 8" key="1">
    <citation type="submission" date="2016-12" db="EMBL/GenBank/DDBJ databases">
        <title>Izhakiella australiana sp. nov. of genus Izhakiella isolated from Australian desert.</title>
        <authorList>
            <person name="Ji M."/>
        </authorList>
    </citation>
    <scope>NUCLEOTIDE SEQUENCE [LARGE SCALE GENOMIC DNA]</scope>
    <source>
        <strain evidence="7 8">D4N98</strain>
    </source>
</reference>